<dbReference type="AlphaFoldDB" id="A0A448PD94"/>
<evidence type="ECO:0000313" key="1">
    <source>
        <dbReference type="EMBL" id="VEI12913.1"/>
    </source>
</evidence>
<reference evidence="1 2" key="1">
    <citation type="submission" date="2018-12" db="EMBL/GenBank/DDBJ databases">
        <authorList>
            <consortium name="Pathogen Informatics"/>
        </authorList>
    </citation>
    <scope>NUCLEOTIDE SEQUENCE [LARGE SCALE GENOMIC DNA]</scope>
    <source>
        <strain evidence="1 2">NCTC13354</strain>
    </source>
</reference>
<accession>A0A448PD94</accession>
<dbReference type="KEGG" id="tbw:NCTC13354_00611"/>
<proteinExistence type="predicted"/>
<dbReference type="Proteomes" id="UP000269542">
    <property type="component" value="Chromosome"/>
</dbReference>
<evidence type="ECO:0000313" key="2">
    <source>
        <dbReference type="Proteomes" id="UP000269542"/>
    </source>
</evidence>
<organism evidence="1 2">
    <name type="scientific">Trueperella bialowiezensis</name>
    <dbReference type="NCBI Taxonomy" id="312285"/>
    <lineage>
        <taxon>Bacteria</taxon>
        <taxon>Bacillati</taxon>
        <taxon>Actinomycetota</taxon>
        <taxon>Actinomycetes</taxon>
        <taxon>Actinomycetales</taxon>
        <taxon>Actinomycetaceae</taxon>
        <taxon>Trueperella</taxon>
    </lineage>
</organism>
<keyword evidence="2" id="KW-1185">Reference proteome</keyword>
<protein>
    <submittedName>
        <fullName evidence="1">Uncharacterized protein</fullName>
    </submittedName>
</protein>
<gene>
    <name evidence="1" type="ORF">NCTC13354_00611</name>
</gene>
<name>A0A448PD94_9ACTO</name>
<sequence>MNSDSTYDGDMTDDLRNRDEIFREKLKEVQDQRLSQSRPILDAELTAKLEQASAEIAARDSEILVRDAIIAEMSQKYRELDERHAELLANPPIPPVRTQVGQHARVALGKLPSPVQTPIRGAVRRIRSLGGQNS</sequence>
<dbReference type="EMBL" id="LR134476">
    <property type="protein sequence ID" value="VEI12913.1"/>
    <property type="molecule type" value="Genomic_DNA"/>
</dbReference>